<keyword evidence="4" id="KW-1185">Reference proteome</keyword>
<keyword evidence="1" id="KW-1133">Transmembrane helix</keyword>
<feature type="transmembrane region" description="Helical" evidence="1">
    <location>
        <begin position="134"/>
        <end position="155"/>
    </location>
</feature>
<dbReference type="eggNOG" id="COG0309">
    <property type="taxonomic scope" value="Bacteria"/>
</dbReference>
<evidence type="ECO:0000259" key="2">
    <source>
        <dbReference type="Pfam" id="PF13586"/>
    </source>
</evidence>
<protein>
    <recommendedName>
        <fullName evidence="2">Transposase DDE domain-containing protein</fullName>
    </recommendedName>
</protein>
<dbReference type="Proteomes" id="UP000019063">
    <property type="component" value="Unassembled WGS sequence"/>
</dbReference>
<feature type="domain" description="Transposase DDE" evidence="2">
    <location>
        <begin position="65"/>
        <end position="147"/>
    </location>
</feature>
<organism evidence="3 4">
    <name type="scientific">Roseivivax marinus</name>
    <dbReference type="NCBI Taxonomy" id="1379903"/>
    <lineage>
        <taxon>Bacteria</taxon>
        <taxon>Pseudomonadati</taxon>
        <taxon>Pseudomonadota</taxon>
        <taxon>Alphaproteobacteria</taxon>
        <taxon>Rhodobacterales</taxon>
        <taxon>Roseobacteraceae</taxon>
        <taxon>Roseivivax</taxon>
    </lineage>
</organism>
<sequence length="211" mass="23375">MEGARCRAGRLPEDHERLDLSEGAPHGLEPASSKGGVLFATADQISDYKCALALQSGFPKADWLLADHGYDADWFRNSLSESKIRACVPSCKSRTVPIKYDKCRYGRRHRIKIVFGRIKDWRRVATRYDRCPKVFLSAIALAATVIYWLSVLSLANLQSVQRRDQSVPLLHQRRQLLAPSARLEASRHCHLTSAPGAGSGCSAAGCEVRGQ</sequence>
<dbReference type="InterPro" id="IPR025668">
    <property type="entry name" value="Tnp_DDE_dom"/>
</dbReference>
<dbReference type="EMBL" id="AQQW01000001">
    <property type="protein sequence ID" value="ETW14833.1"/>
    <property type="molecule type" value="Genomic_DNA"/>
</dbReference>
<dbReference type="Pfam" id="PF13586">
    <property type="entry name" value="DDE_Tnp_1_2"/>
    <property type="match status" value="1"/>
</dbReference>
<evidence type="ECO:0000313" key="3">
    <source>
        <dbReference type="EMBL" id="ETW14833.1"/>
    </source>
</evidence>
<evidence type="ECO:0000313" key="4">
    <source>
        <dbReference type="Proteomes" id="UP000019063"/>
    </source>
</evidence>
<gene>
    <name evidence="3" type="ORF">ATO8_02960</name>
</gene>
<keyword evidence="1" id="KW-0472">Membrane</keyword>
<name>W4HQY0_9RHOB</name>
<accession>W4HQY0</accession>
<proteinExistence type="predicted"/>
<comment type="caution">
    <text evidence="3">The sequence shown here is derived from an EMBL/GenBank/DDBJ whole genome shotgun (WGS) entry which is preliminary data.</text>
</comment>
<reference evidence="3 4" key="1">
    <citation type="journal article" date="2014" name="Antonie Van Leeuwenhoek">
        <title>Roseivivax atlanticus sp. nov., isolated from surface seawater of the Atlantic Ocean.</title>
        <authorList>
            <person name="Li G."/>
            <person name="Lai Q."/>
            <person name="Liu X."/>
            <person name="Sun F."/>
            <person name="Shao Z."/>
        </authorList>
    </citation>
    <scope>NUCLEOTIDE SEQUENCE [LARGE SCALE GENOMIC DNA]</scope>
    <source>
        <strain evidence="3 4">22II-s10s</strain>
    </source>
</reference>
<dbReference type="STRING" id="1379903.ATO8_02960"/>
<dbReference type="AlphaFoldDB" id="W4HQY0"/>
<keyword evidence="1" id="KW-0812">Transmembrane</keyword>
<evidence type="ECO:0000256" key="1">
    <source>
        <dbReference type="SAM" id="Phobius"/>
    </source>
</evidence>